<evidence type="ECO:0000259" key="4">
    <source>
        <dbReference type="Pfam" id="PF00912"/>
    </source>
</evidence>
<dbReference type="GO" id="GO:0030288">
    <property type="term" value="C:outer membrane-bounded periplasmic space"/>
    <property type="evidence" value="ECO:0007669"/>
    <property type="project" value="TreeGrafter"/>
</dbReference>
<reference evidence="5 6" key="1">
    <citation type="submission" date="2017-01" db="EMBL/GenBank/DDBJ databases">
        <title>Novel large sulfur bacteria in the metagenomes of groundwater-fed chemosynthetic microbial mats in the Lake Huron basin.</title>
        <authorList>
            <person name="Sharrar A.M."/>
            <person name="Flood B.E."/>
            <person name="Bailey J.V."/>
            <person name="Jones D.S."/>
            <person name="Biddanda B."/>
            <person name="Ruberg S.A."/>
            <person name="Marcus D.N."/>
            <person name="Dick G.J."/>
        </authorList>
    </citation>
    <scope>NUCLEOTIDE SEQUENCE [LARGE SCALE GENOMIC DNA]</scope>
    <source>
        <strain evidence="5">A8</strain>
    </source>
</reference>
<evidence type="ECO:0000313" key="6">
    <source>
        <dbReference type="Proteomes" id="UP000192491"/>
    </source>
</evidence>
<evidence type="ECO:0000256" key="2">
    <source>
        <dbReference type="ARBA" id="ARBA00022679"/>
    </source>
</evidence>
<keyword evidence="3" id="KW-0472">Membrane</keyword>
<gene>
    <name evidence="5" type="ORF">BWK73_03635</name>
</gene>
<feature type="domain" description="Glycosyl transferase family 51" evidence="4">
    <location>
        <begin position="125"/>
        <end position="194"/>
    </location>
</feature>
<evidence type="ECO:0000313" key="5">
    <source>
        <dbReference type="EMBL" id="OQX16499.1"/>
    </source>
</evidence>
<dbReference type="GO" id="GO:0008955">
    <property type="term" value="F:peptidoglycan glycosyltransferase activity"/>
    <property type="evidence" value="ECO:0007669"/>
    <property type="project" value="TreeGrafter"/>
</dbReference>
<dbReference type="InterPro" id="IPR023346">
    <property type="entry name" value="Lysozyme-like_dom_sf"/>
</dbReference>
<comment type="pathway">
    <text evidence="1">Cell wall biogenesis; peptidoglycan biosynthesis.</text>
</comment>
<dbReference type="Pfam" id="PF00912">
    <property type="entry name" value="Transgly"/>
    <property type="match status" value="1"/>
</dbReference>
<sequence>MFKKILKILFWLIGGSVLLLVLILAGFYLYFAIPLQERFAKLEAVTSSDCVTGDRWQVISPLENYPSRFLKLFSEVDSLQSDLMLARELIEGLHHSQSEFTPRYAVGILEIKRHYTPQERKVFAINCYYMGGKDGCSVFGMTAASRYYFDKTPQQLSIAEMALLVGVAKAANYYNPFDRPEKAQQRRDQVLQRLLGKHLITEAEYQTALKEPLPTESHLP</sequence>
<evidence type="ECO:0000256" key="1">
    <source>
        <dbReference type="ARBA" id="ARBA00004752"/>
    </source>
</evidence>
<keyword evidence="3" id="KW-0812">Transmembrane</keyword>
<dbReference type="SUPFAM" id="SSF53955">
    <property type="entry name" value="Lysozyme-like"/>
    <property type="match status" value="1"/>
</dbReference>
<dbReference type="InterPro" id="IPR036950">
    <property type="entry name" value="PBP_transglycosylase"/>
</dbReference>
<comment type="caution">
    <text evidence="5">The sequence shown here is derived from an EMBL/GenBank/DDBJ whole genome shotgun (WGS) entry which is preliminary data.</text>
</comment>
<dbReference type="InterPro" id="IPR001264">
    <property type="entry name" value="Glyco_trans_51"/>
</dbReference>
<organism evidence="5 6">
    <name type="scientific">Thiothrix lacustris</name>
    <dbReference type="NCBI Taxonomy" id="525917"/>
    <lineage>
        <taxon>Bacteria</taxon>
        <taxon>Pseudomonadati</taxon>
        <taxon>Pseudomonadota</taxon>
        <taxon>Gammaproteobacteria</taxon>
        <taxon>Thiotrichales</taxon>
        <taxon>Thiotrichaceae</taxon>
        <taxon>Thiothrix</taxon>
    </lineage>
</organism>
<proteinExistence type="predicted"/>
<keyword evidence="3" id="KW-1133">Transmembrane helix</keyword>
<dbReference type="AlphaFoldDB" id="A0A1Y1QY43"/>
<dbReference type="Proteomes" id="UP000192491">
    <property type="component" value="Unassembled WGS sequence"/>
</dbReference>
<evidence type="ECO:0000256" key="3">
    <source>
        <dbReference type="SAM" id="Phobius"/>
    </source>
</evidence>
<keyword evidence="2" id="KW-0808">Transferase</keyword>
<name>A0A1Y1QY43_9GAMM</name>
<dbReference type="GO" id="GO:0009252">
    <property type="term" value="P:peptidoglycan biosynthetic process"/>
    <property type="evidence" value="ECO:0007669"/>
    <property type="project" value="TreeGrafter"/>
</dbReference>
<dbReference type="InterPro" id="IPR050396">
    <property type="entry name" value="Glycosyltr_51/Transpeptidase"/>
</dbReference>
<dbReference type="PANTHER" id="PTHR32282">
    <property type="entry name" value="BINDING PROTEIN TRANSPEPTIDASE, PUTATIVE-RELATED"/>
    <property type="match status" value="1"/>
</dbReference>
<feature type="transmembrane region" description="Helical" evidence="3">
    <location>
        <begin position="9"/>
        <end position="31"/>
    </location>
</feature>
<dbReference type="PANTHER" id="PTHR32282:SF15">
    <property type="entry name" value="PENICILLIN-BINDING PROTEIN 1C"/>
    <property type="match status" value="1"/>
</dbReference>
<accession>A0A1Y1QY43</accession>
<protein>
    <recommendedName>
        <fullName evidence="4">Glycosyl transferase family 51 domain-containing protein</fullName>
    </recommendedName>
</protein>
<dbReference type="Gene3D" id="1.10.3810.10">
    <property type="entry name" value="Biosynthetic peptidoglycan transglycosylase-like"/>
    <property type="match status" value="1"/>
</dbReference>
<dbReference type="EMBL" id="MTEJ01000004">
    <property type="protein sequence ID" value="OQX16499.1"/>
    <property type="molecule type" value="Genomic_DNA"/>
</dbReference>